<feature type="transmembrane region" description="Helical" evidence="8">
    <location>
        <begin position="310"/>
        <end position="329"/>
    </location>
</feature>
<evidence type="ECO:0000256" key="4">
    <source>
        <dbReference type="ARBA" id="ARBA00022475"/>
    </source>
</evidence>
<sequence length="497" mass="51752">MNAVEECTTGAPVTRAPTQRVSPVDWAGADPLVPARGGACCRHPPAGNRWSDGGVVPPVSITINPTPPETDSIPVVVATPAPVLPPAPAPAAPRYRGDGLSRGRRLVYVLVLGALTALGPLTIDLYLPAFPTLEGHFGVPESVIQLTLTGTTIGFAIGQLVMGPWSDRVGRRLPLLLATTVHILASVGAALSDDITVLAAFRVLQGMGAAAGSVVAMAMVRDLFGGKPLVRMLSRLALVNGLAPILAPVMGSQLLRVMDWRGIFVVLAIYAVVVLAAVMLWIVETLPVEHRHTGDRSVWSRYRSVLRDRVFVGVALIGGLTFAGLFSYLSASPFLFQQVFGLNPQEYGLLFAVNSVGVVIGVQTSSLLMRCYGAQWILASITVVQVLSAVAMIVLASVNGSLLAVLVPLFIYIMSCGFSFPAVQVLALASHGREAGTAASLLGATNFGLAGLISPVVGILGIGSAAPMAVVMLAAAGLAIVILWLVVRPRTVPGLAD</sequence>
<evidence type="ECO:0000259" key="9">
    <source>
        <dbReference type="PROSITE" id="PS50850"/>
    </source>
</evidence>
<feature type="transmembrane region" description="Helical" evidence="8">
    <location>
        <begin position="376"/>
        <end position="396"/>
    </location>
</feature>
<feature type="domain" description="Major facilitator superfamily (MFS) profile" evidence="9">
    <location>
        <begin position="105"/>
        <end position="492"/>
    </location>
</feature>
<feature type="transmembrane region" description="Helical" evidence="8">
    <location>
        <begin position="468"/>
        <end position="487"/>
    </location>
</feature>
<keyword evidence="3" id="KW-0813">Transport</keyword>
<dbReference type="AlphaFoldDB" id="A0A543HZ22"/>
<dbReference type="InterPro" id="IPR005829">
    <property type="entry name" value="Sugar_transporter_CS"/>
</dbReference>
<dbReference type="PROSITE" id="PS00216">
    <property type="entry name" value="SUGAR_TRANSPORT_1"/>
    <property type="match status" value="1"/>
</dbReference>
<keyword evidence="7 8" id="KW-0472">Membrane</keyword>
<feature type="transmembrane region" description="Helical" evidence="8">
    <location>
        <begin position="106"/>
        <end position="123"/>
    </location>
</feature>
<proteinExistence type="inferred from homology"/>
<comment type="caution">
    <text evidence="10">The sequence shown here is derived from an EMBL/GenBank/DDBJ whole genome shotgun (WGS) entry which is preliminary data.</text>
</comment>
<dbReference type="Proteomes" id="UP000318331">
    <property type="component" value="Unassembled WGS sequence"/>
</dbReference>
<evidence type="ECO:0000256" key="2">
    <source>
        <dbReference type="ARBA" id="ARBA00006236"/>
    </source>
</evidence>
<feature type="transmembrane region" description="Helical" evidence="8">
    <location>
        <begin position="441"/>
        <end position="462"/>
    </location>
</feature>
<accession>A0A543HZ22</accession>
<dbReference type="SUPFAM" id="SSF103473">
    <property type="entry name" value="MFS general substrate transporter"/>
    <property type="match status" value="1"/>
</dbReference>
<feature type="transmembrane region" description="Helical" evidence="8">
    <location>
        <begin position="263"/>
        <end position="283"/>
    </location>
</feature>
<feature type="transmembrane region" description="Helical" evidence="8">
    <location>
        <begin position="143"/>
        <end position="161"/>
    </location>
</feature>
<dbReference type="PANTHER" id="PTHR23502:SF132">
    <property type="entry name" value="POLYAMINE TRANSPORTER 2-RELATED"/>
    <property type="match status" value="1"/>
</dbReference>
<dbReference type="CDD" id="cd17320">
    <property type="entry name" value="MFS_MdfA_MDR_like"/>
    <property type="match status" value="1"/>
</dbReference>
<dbReference type="InterPro" id="IPR020846">
    <property type="entry name" value="MFS_dom"/>
</dbReference>
<dbReference type="NCBIfam" id="TIGR00710">
    <property type="entry name" value="efflux_Bcr_CflA"/>
    <property type="match status" value="1"/>
</dbReference>
<feature type="transmembrane region" description="Helical" evidence="8">
    <location>
        <begin position="197"/>
        <end position="220"/>
    </location>
</feature>
<protein>
    <submittedName>
        <fullName evidence="10">DHA1 family bicyclomycin/chloramphenicol resistance-like MFS transporter</fullName>
    </submittedName>
</protein>
<dbReference type="InterPro" id="IPR004812">
    <property type="entry name" value="Efflux_drug-R_Bcr/CmlA"/>
</dbReference>
<dbReference type="Pfam" id="PF07690">
    <property type="entry name" value="MFS_1"/>
    <property type="match status" value="1"/>
</dbReference>
<evidence type="ECO:0000256" key="7">
    <source>
        <dbReference type="ARBA" id="ARBA00023136"/>
    </source>
</evidence>
<dbReference type="GO" id="GO:0042910">
    <property type="term" value="F:xenobiotic transmembrane transporter activity"/>
    <property type="evidence" value="ECO:0007669"/>
    <property type="project" value="InterPro"/>
</dbReference>
<feature type="transmembrane region" description="Helical" evidence="8">
    <location>
        <begin position="173"/>
        <end position="191"/>
    </location>
</feature>
<dbReference type="FunFam" id="1.20.1720.10:FF:000005">
    <property type="entry name" value="Bcr/CflA family efflux transporter"/>
    <property type="match status" value="1"/>
</dbReference>
<dbReference type="InterPro" id="IPR011701">
    <property type="entry name" value="MFS"/>
</dbReference>
<name>A0A543HZ22_9MICO</name>
<feature type="transmembrane region" description="Helical" evidence="8">
    <location>
        <begin position="402"/>
        <end position="429"/>
    </location>
</feature>
<feature type="transmembrane region" description="Helical" evidence="8">
    <location>
        <begin position="349"/>
        <end position="369"/>
    </location>
</feature>
<dbReference type="GO" id="GO:1990961">
    <property type="term" value="P:xenobiotic detoxification by transmembrane export across the plasma membrane"/>
    <property type="evidence" value="ECO:0007669"/>
    <property type="project" value="InterPro"/>
</dbReference>
<keyword evidence="11" id="KW-1185">Reference proteome</keyword>
<reference evidence="10 11" key="1">
    <citation type="submission" date="2019-06" db="EMBL/GenBank/DDBJ databases">
        <title>Sequencing the genomes of 1000 actinobacteria strains.</title>
        <authorList>
            <person name="Klenk H.-P."/>
        </authorList>
    </citation>
    <scope>NUCLEOTIDE SEQUENCE [LARGE SCALE GENOMIC DNA]</scope>
    <source>
        <strain evidence="10 11">DSM 18031</strain>
    </source>
</reference>
<dbReference type="GO" id="GO:0005886">
    <property type="term" value="C:plasma membrane"/>
    <property type="evidence" value="ECO:0007669"/>
    <property type="project" value="UniProtKB-SubCell"/>
</dbReference>
<dbReference type="EMBL" id="VFPN01000002">
    <property type="protein sequence ID" value="TQM63593.1"/>
    <property type="molecule type" value="Genomic_DNA"/>
</dbReference>
<feature type="transmembrane region" description="Helical" evidence="8">
    <location>
        <begin position="232"/>
        <end position="251"/>
    </location>
</feature>
<evidence type="ECO:0000256" key="8">
    <source>
        <dbReference type="SAM" id="Phobius"/>
    </source>
</evidence>
<gene>
    <name evidence="10" type="ORF">FB466_1862</name>
</gene>
<organism evidence="10 11">
    <name type="scientific">Klugiella xanthotipulae</name>
    <dbReference type="NCBI Taxonomy" id="244735"/>
    <lineage>
        <taxon>Bacteria</taxon>
        <taxon>Bacillati</taxon>
        <taxon>Actinomycetota</taxon>
        <taxon>Actinomycetes</taxon>
        <taxon>Micrococcales</taxon>
        <taxon>Microbacteriaceae</taxon>
        <taxon>Klugiella</taxon>
    </lineage>
</organism>
<evidence type="ECO:0000256" key="5">
    <source>
        <dbReference type="ARBA" id="ARBA00022692"/>
    </source>
</evidence>
<dbReference type="Gene3D" id="1.20.1720.10">
    <property type="entry name" value="Multidrug resistance protein D"/>
    <property type="match status" value="1"/>
</dbReference>
<keyword evidence="6 8" id="KW-1133">Transmembrane helix</keyword>
<evidence type="ECO:0000256" key="6">
    <source>
        <dbReference type="ARBA" id="ARBA00022989"/>
    </source>
</evidence>
<evidence type="ECO:0000256" key="1">
    <source>
        <dbReference type="ARBA" id="ARBA00004651"/>
    </source>
</evidence>
<keyword evidence="4" id="KW-1003">Cell membrane</keyword>
<dbReference type="PROSITE" id="PS50850">
    <property type="entry name" value="MFS"/>
    <property type="match status" value="1"/>
</dbReference>
<dbReference type="InterPro" id="IPR036259">
    <property type="entry name" value="MFS_trans_sf"/>
</dbReference>
<evidence type="ECO:0000256" key="3">
    <source>
        <dbReference type="ARBA" id="ARBA00022448"/>
    </source>
</evidence>
<keyword evidence="5 8" id="KW-0812">Transmembrane</keyword>
<comment type="subcellular location">
    <subcellularLocation>
        <location evidence="1">Cell membrane</location>
        <topology evidence="1">Multi-pass membrane protein</topology>
    </subcellularLocation>
</comment>
<evidence type="ECO:0000313" key="10">
    <source>
        <dbReference type="EMBL" id="TQM63593.1"/>
    </source>
</evidence>
<evidence type="ECO:0000313" key="11">
    <source>
        <dbReference type="Proteomes" id="UP000318331"/>
    </source>
</evidence>
<comment type="similarity">
    <text evidence="2">Belongs to the major facilitator superfamily. Bcr/CmlA family.</text>
</comment>
<dbReference type="OrthoDB" id="9814303at2"/>
<dbReference type="PANTHER" id="PTHR23502">
    <property type="entry name" value="MAJOR FACILITATOR SUPERFAMILY"/>
    <property type="match status" value="1"/>
</dbReference>